<dbReference type="AlphaFoldDB" id="A0A814VEX6"/>
<dbReference type="EMBL" id="CAJNOQ010008065">
    <property type="protein sequence ID" value="CAF1187244.1"/>
    <property type="molecule type" value="Genomic_DNA"/>
</dbReference>
<keyword evidence="3" id="KW-1185">Reference proteome</keyword>
<sequence>MFCGASRSLEDVINENRFFRYTSYYELHITHKDPDTPTIVLHFTDGSKTVATIQQLLDKKYTKIQLRIQTDIKQLIIEIDDEKKEYEWRKLLQGDAESRKLSIVVSCSLCHTKVYTVLGADPYLPETALSKEELNNMLTNCRLTLQAQKEK</sequence>
<organism evidence="1 3">
    <name type="scientific">Didymodactylos carnosus</name>
    <dbReference type="NCBI Taxonomy" id="1234261"/>
    <lineage>
        <taxon>Eukaryota</taxon>
        <taxon>Metazoa</taxon>
        <taxon>Spiralia</taxon>
        <taxon>Gnathifera</taxon>
        <taxon>Rotifera</taxon>
        <taxon>Eurotatoria</taxon>
        <taxon>Bdelloidea</taxon>
        <taxon>Philodinida</taxon>
        <taxon>Philodinidae</taxon>
        <taxon>Didymodactylos</taxon>
    </lineage>
</organism>
<name>A0A814VEX6_9BILA</name>
<evidence type="ECO:0000313" key="1">
    <source>
        <dbReference type="EMBL" id="CAF1187244.1"/>
    </source>
</evidence>
<reference evidence="1" key="1">
    <citation type="submission" date="2021-02" db="EMBL/GenBank/DDBJ databases">
        <authorList>
            <person name="Nowell W R."/>
        </authorList>
    </citation>
    <scope>NUCLEOTIDE SEQUENCE</scope>
</reference>
<evidence type="ECO:0000313" key="2">
    <source>
        <dbReference type="EMBL" id="CAF3951527.1"/>
    </source>
</evidence>
<gene>
    <name evidence="1" type="ORF">GPM918_LOCUS23013</name>
    <name evidence="2" type="ORF">SRO942_LOCUS23013</name>
</gene>
<comment type="caution">
    <text evidence="1">The sequence shown here is derived from an EMBL/GenBank/DDBJ whole genome shotgun (WGS) entry which is preliminary data.</text>
</comment>
<dbReference type="Proteomes" id="UP000663829">
    <property type="component" value="Unassembled WGS sequence"/>
</dbReference>
<dbReference type="Proteomes" id="UP000681722">
    <property type="component" value="Unassembled WGS sequence"/>
</dbReference>
<dbReference type="EMBL" id="CAJOBC010008067">
    <property type="protein sequence ID" value="CAF3951527.1"/>
    <property type="molecule type" value="Genomic_DNA"/>
</dbReference>
<evidence type="ECO:0000313" key="3">
    <source>
        <dbReference type="Proteomes" id="UP000663829"/>
    </source>
</evidence>
<proteinExistence type="predicted"/>
<accession>A0A814VEX6</accession>
<protein>
    <submittedName>
        <fullName evidence="1">Uncharacterized protein</fullName>
    </submittedName>
</protein>